<protein>
    <submittedName>
        <fullName evidence="2">Uncharacterized protein</fullName>
    </submittedName>
</protein>
<dbReference type="Proteomes" id="UP001221411">
    <property type="component" value="Unassembled WGS sequence"/>
</dbReference>
<reference evidence="2 3" key="1">
    <citation type="submission" date="2022-11" db="EMBL/GenBank/DDBJ databases">
        <title>Minimal conservation of predation-associated metabolite biosynthetic gene clusters underscores biosynthetic potential of Myxococcota including descriptions for ten novel species: Archangium lansinium sp. nov., Myxococcus landrumus sp. nov., Nannocystis bai.</title>
        <authorList>
            <person name="Ahearne A."/>
            <person name="Stevens C."/>
            <person name="Dowd S."/>
        </authorList>
    </citation>
    <scope>NUCLEOTIDE SEQUENCE [LARGE SCALE GENOMIC DNA]</scope>
    <source>
        <strain evidence="2 3">RJM3</strain>
    </source>
</reference>
<gene>
    <name evidence="2" type="ORF">POL67_28440</name>
</gene>
<evidence type="ECO:0000313" key="2">
    <source>
        <dbReference type="EMBL" id="MDC0745295.1"/>
    </source>
</evidence>
<accession>A0ABT5EU05</accession>
<feature type="compositionally biased region" description="Basic and acidic residues" evidence="1">
    <location>
        <begin position="16"/>
        <end position="64"/>
    </location>
</feature>
<feature type="compositionally biased region" description="Low complexity" evidence="1">
    <location>
        <begin position="1"/>
        <end position="13"/>
    </location>
</feature>
<dbReference type="RefSeq" id="WP_271922639.1">
    <property type="nucleotide sequence ID" value="NZ_JAQNDO010000001.1"/>
</dbReference>
<feature type="region of interest" description="Disordered" evidence="1">
    <location>
        <begin position="1"/>
        <end position="90"/>
    </location>
</feature>
<evidence type="ECO:0000313" key="3">
    <source>
        <dbReference type="Proteomes" id="UP001221411"/>
    </source>
</evidence>
<organism evidence="2 3">
    <name type="scientific">Polyangium mundeleinium</name>
    <dbReference type="NCBI Taxonomy" id="2995306"/>
    <lineage>
        <taxon>Bacteria</taxon>
        <taxon>Pseudomonadati</taxon>
        <taxon>Myxococcota</taxon>
        <taxon>Polyangia</taxon>
        <taxon>Polyangiales</taxon>
        <taxon>Polyangiaceae</taxon>
        <taxon>Polyangium</taxon>
    </lineage>
</organism>
<name>A0ABT5EU05_9BACT</name>
<feature type="compositionally biased region" description="Acidic residues" evidence="1">
    <location>
        <begin position="80"/>
        <end position="90"/>
    </location>
</feature>
<dbReference type="EMBL" id="JAQNDO010000001">
    <property type="protein sequence ID" value="MDC0745295.1"/>
    <property type="molecule type" value="Genomic_DNA"/>
</dbReference>
<evidence type="ECO:0000256" key="1">
    <source>
        <dbReference type="SAM" id="MobiDB-lite"/>
    </source>
</evidence>
<comment type="caution">
    <text evidence="2">The sequence shown here is derived from an EMBL/GenBank/DDBJ whole genome shotgun (WGS) entry which is preliminary data.</text>
</comment>
<keyword evidence="3" id="KW-1185">Reference proteome</keyword>
<sequence>MTSPSTSSMTAAPRMMRAEVAEEHAGDELAEHRGLSDANREIPAELGRGEDHREVEEDGADRIGMRAPLGAECDRGQERAEEEGEEEAVS</sequence>
<proteinExistence type="predicted"/>